<proteinExistence type="predicted"/>
<accession>A0A6T8C0V6</accession>
<dbReference type="PANTHER" id="PTHR23084">
    <property type="entry name" value="PHOSPHATIDYLINOSITOL-4-PHOSPHATE 5-KINASE RELATED"/>
    <property type="match status" value="1"/>
</dbReference>
<dbReference type="Gene3D" id="2.20.110.10">
    <property type="entry name" value="Histone H3 K4-specific methyltransferase SET7/9 N-terminal domain"/>
    <property type="match status" value="2"/>
</dbReference>
<evidence type="ECO:0000313" key="2">
    <source>
        <dbReference type="EMBL" id="CAD8650293.1"/>
    </source>
</evidence>
<evidence type="ECO:0000313" key="1">
    <source>
        <dbReference type="EMBL" id="CAD8650291.1"/>
    </source>
</evidence>
<evidence type="ECO:0008006" key="3">
    <source>
        <dbReference type="Google" id="ProtNLM"/>
    </source>
</evidence>
<dbReference type="PROSITE" id="PS51996">
    <property type="entry name" value="TR_MART"/>
    <property type="match status" value="1"/>
</dbReference>
<dbReference type="AlphaFoldDB" id="A0A6T8C0V6"/>
<sequence>MVWTCNSCGIKGDYGSTDPSVCALLGSPCCNCIFKKGEWDDADVRACSGCKTRQGWQGSMVHGRRHGRGVVAADSGRSSFEGVYVDGKKDGRWLETCADARKEGDYVNDKKQGRWVETYADGRSEEGGYAAGARNGPWTGASADGLRWTGVYVNGDKHGQWTEPSADGARWAGVYKKGKKHGVWIDSRDNGDMWAQTWNNGKNGEIKMHKDSDLDTSPHGQAGCFSYLFPCLSVSEQPGVEQLLSKEEIRKMRDAAREEVPVGDTKIFEPVYKLKTGLPVFATRGLEDRMSVQGMLVEYHERIAKGMEGIQEEVNQFAAGSTNPDVMEVRDLLHYIRFEPTGEKRYKNGIRDHRRGVMRLVNFLQSPKAIAAGLNEAELVAMRLYTTSAFQFMNRPLRDDKRYERNESCPLPVTTYFADKGIKKMRALHVPAGGGSLAAAEEVLLWRGMRNLEAADDFMKQGGTELAFMSTTKDLSVAVRYCLSKQSLLFKIVSDGFMTMGADVQWLSAFPGEAEILYPPLTYLKPTGRSQMVEVERDGQRFSFNVVEVRPQLA</sequence>
<reference evidence="1" key="1">
    <citation type="submission" date="2021-01" db="EMBL/GenBank/DDBJ databases">
        <authorList>
            <person name="Corre E."/>
            <person name="Pelletier E."/>
            <person name="Niang G."/>
            <person name="Scheremetjew M."/>
            <person name="Finn R."/>
            <person name="Kale V."/>
            <person name="Holt S."/>
            <person name="Cochrane G."/>
            <person name="Meng A."/>
            <person name="Brown T."/>
            <person name="Cohen L."/>
        </authorList>
    </citation>
    <scope>NUCLEOTIDE SEQUENCE</scope>
    <source>
        <strain evidence="1">CCAP979/52</strain>
    </source>
</reference>
<dbReference type="Gene3D" id="3.90.176.10">
    <property type="entry name" value="Toxin ADP-ribosyltransferase, Chain A, domain 1"/>
    <property type="match status" value="1"/>
</dbReference>
<gene>
    <name evidence="1" type="ORF">CCUR1050_LOCUS26527</name>
    <name evidence="2" type="ORF">CCUR1050_LOCUS26528</name>
</gene>
<protein>
    <recommendedName>
        <fullName evidence="3">Mono(ADP-ribosyl)transferase</fullName>
    </recommendedName>
</protein>
<dbReference type="EMBL" id="HBEZ01048255">
    <property type="protein sequence ID" value="CAD8650291.1"/>
    <property type="molecule type" value="Transcribed_RNA"/>
</dbReference>
<name>A0A6T8C0V6_9CRYP</name>
<dbReference type="EMBL" id="HBEZ01048256">
    <property type="protein sequence ID" value="CAD8650293.1"/>
    <property type="molecule type" value="Transcribed_RNA"/>
</dbReference>
<dbReference type="SUPFAM" id="SSF56399">
    <property type="entry name" value="ADP-ribosylation"/>
    <property type="match status" value="1"/>
</dbReference>
<dbReference type="SUPFAM" id="SSF82185">
    <property type="entry name" value="Histone H3 K4-specific methyltransferase SET7/9 N-terminal domain"/>
    <property type="match status" value="1"/>
</dbReference>
<organism evidence="1">
    <name type="scientific">Cryptomonas curvata</name>
    <dbReference type="NCBI Taxonomy" id="233186"/>
    <lineage>
        <taxon>Eukaryota</taxon>
        <taxon>Cryptophyceae</taxon>
        <taxon>Cryptomonadales</taxon>
        <taxon>Cryptomonadaceae</taxon>
        <taxon>Cryptomonas</taxon>
    </lineage>
</organism>
<dbReference type="PANTHER" id="PTHR23084:SF263">
    <property type="entry name" value="MORN REPEAT-CONTAINING PROTEIN 1"/>
    <property type="match status" value="1"/>
</dbReference>